<dbReference type="HOGENOM" id="CLU_3304011_0_0_5"/>
<proteinExistence type="predicted"/>
<organism evidence="1 2">
    <name type="scientific">Asticcacaulis biprosthecium C19</name>
    <dbReference type="NCBI Taxonomy" id="715226"/>
    <lineage>
        <taxon>Bacteria</taxon>
        <taxon>Pseudomonadati</taxon>
        <taxon>Pseudomonadota</taxon>
        <taxon>Alphaproteobacteria</taxon>
        <taxon>Caulobacterales</taxon>
        <taxon>Caulobacteraceae</taxon>
        <taxon>Asticcacaulis</taxon>
    </lineage>
</organism>
<dbReference type="Proteomes" id="UP000006512">
    <property type="component" value="Unassembled WGS sequence"/>
</dbReference>
<evidence type="ECO:0000313" key="2">
    <source>
        <dbReference type="Proteomes" id="UP000006512"/>
    </source>
</evidence>
<dbReference type="AlphaFoldDB" id="F4QMU8"/>
<evidence type="ECO:0000313" key="1">
    <source>
        <dbReference type="EMBL" id="EGF91539.1"/>
    </source>
</evidence>
<name>F4QMU8_9CAUL</name>
<dbReference type="STRING" id="715226.ABI_29560"/>
<protein>
    <submittedName>
        <fullName evidence="1">Putative membrane protein</fullName>
    </submittedName>
</protein>
<keyword evidence="2" id="KW-1185">Reference proteome</keyword>
<gene>
    <name evidence="1" type="ORF">ABI_29560</name>
</gene>
<sequence length="39" mass="4168">MKVLKQWVLAFVMATAPLGAPLAALANPAPPRIRQPMPT</sequence>
<accession>F4QMU8</accession>
<dbReference type="EMBL" id="GL883078">
    <property type="protein sequence ID" value="EGF91539.1"/>
    <property type="molecule type" value="Genomic_DNA"/>
</dbReference>
<reference evidence="2" key="1">
    <citation type="submission" date="2011-03" db="EMBL/GenBank/DDBJ databases">
        <title>Draft genome sequence of Brevundimonas diminuta.</title>
        <authorList>
            <person name="Brown P.J.B."/>
            <person name="Buechlein A."/>
            <person name="Hemmerich C."/>
            <person name="Brun Y.V."/>
        </authorList>
    </citation>
    <scope>NUCLEOTIDE SEQUENCE [LARGE SCALE GENOMIC DNA]</scope>
    <source>
        <strain evidence="2">C19</strain>
    </source>
</reference>